<dbReference type="PANTHER" id="PTHR43250:SF2">
    <property type="entry name" value="EXODEOXYRIBONUCLEASE III"/>
    <property type="match status" value="1"/>
</dbReference>
<evidence type="ECO:0000313" key="10">
    <source>
        <dbReference type="Proteomes" id="UP000219994"/>
    </source>
</evidence>
<feature type="binding site" evidence="6">
    <location>
        <position position="160"/>
    </location>
    <ligand>
        <name>Mg(2+)</name>
        <dbReference type="ChEBI" id="CHEBI:18420"/>
        <label>1</label>
    </ligand>
</feature>
<dbReference type="AlphaFoldDB" id="A0A2A6FUK0"/>
<evidence type="ECO:0000259" key="8">
    <source>
        <dbReference type="Pfam" id="PF03372"/>
    </source>
</evidence>
<comment type="similarity">
    <text evidence="1">Belongs to the DNA repair enzymes AP/ExoA family.</text>
</comment>
<feature type="active site" description="Proton acceptor" evidence="5">
    <location>
        <position position="258"/>
    </location>
</feature>
<dbReference type="SUPFAM" id="SSF56219">
    <property type="entry name" value="DNase I-like"/>
    <property type="match status" value="1"/>
</dbReference>
<feature type="binding site" evidence="6">
    <location>
        <position position="34"/>
    </location>
    <ligand>
        <name>Mg(2+)</name>
        <dbReference type="ChEBI" id="CHEBI:18420"/>
        <label>1</label>
    </ligand>
</feature>
<dbReference type="NCBIfam" id="TIGR00633">
    <property type="entry name" value="xth"/>
    <property type="match status" value="1"/>
</dbReference>
<keyword evidence="2 6" id="KW-0479">Metal-binding</keyword>
<dbReference type="CDD" id="cd09086">
    <property type="entry name" value="ExoIII-like_AP-endo"/>
    <property type="match status" value="1"/>
</dbReference>
<dbReference type="Gene3D" id="3.60.10.10">
    <property type="entry name" value="Endonuclease/exonuclease/phosphatase"/>
    <property type="match status" value="1"/>
</dbReference>
<dbReference type="PANTHER" id="PTHR43250">
    <property type="entry name" value="EXODEOXYRIBONUCLEASE III"/>
    <property type="match status" value="1"/>
</dbReference>
<name>A0A2A6FUK0_9MICO</name>
<dbReference type="Proteomes" id="UP000219994">
    <property type="component" value="Unassembled WGS sequence"/>
</dbReference>
<dbReference type="InterPro" id="IPR005135">
    <property type="entry name" value="Endo/exonuclease/phosphatase"/>
</dbReference>
<dbReference type="InterPro" id="IPR037493">
    <property type="entry name" value="ExoIII-like"/>
</dbReference>
<feature type="binding site" evidence="6">
    <location>
        <position position="257"/>
    </location>
    <ligand>
        <name>Mg(2+)</name>
        <dbReference type="ChEBI" id="CHEBI:18420"/>
        <label>1</label>
    </ligand>
</feature>
<evidence type="ECO:0000256" key="1">
    <source>
        <dbReference type="ARBA" id="ARBA00007092"/>
    </source>
</evidence>
<evidence type="ECO:0000256" key="4">
    <source>
        <dbReference type="ARBA" id="ARBA00022842"/>
    </source>
</evidence>
<feature type="active site" evidence="5">
    <location>
        <position position="115"/>
    </location>
</feature>
<feature type="site" description="Interaction with DNA substrate" evidence="7">
    <location>
        <position position="258"/>
    </location>
</feature>
<sequence length="279" mass="30957">MRIATWNVNSIRTRVDRVVSWLVHEDVDVLTMQETKCTPAQFPSEAFEAAGYEFAIHGFNQWNGVAIASRLPIEDVASSFPGMPGFAKGSEEANPPQEARALGATVNGVRVWSLYVPNGRSLDDPHYRYKLDWLAALRDYTRAETLAHPDRLFALTGDFNIAPFDTDNGDPTIIVGLTTHVSPPEREAFFAFEATGVSDVVRPRVPTGFTYWDYRQLRFPRDEGMRIDFILGSAAFADAVTGATIHREERKGTVPSDHVPVVVDLDIPVGDDDSPMIFG</sequence>
<feature type="active site" description="Proton donor/acceptor" evidence="5">
    <location>
        <position position="158"/>
    </location>
</feature>
<dbReference type="InterPro" id="IPR004808">
    <property type="entry name" value="AP_endonuc_1"/>
</dbReference>
<evidence type="ECO:0000256" key="3">
    <source>
        <dbReference type="ARBA" id="ARBA00022801"/>
    </source>
</evidence>
<feature type="binding site" evidence="6">
    <location>
        <position position="7"/>
    </location>
    <ligand>
        <name>Mg(2+)</name>
        <dbReference type="ChEBI" id="CHEBI:18420"/>
        <label>1</label>
    </ligand>
</feature>
<comment type="caution">
    <text evidence="9">The sequence shown here is derived from an EMBL/GenBank/DDBJ whole genome shotgun (WGS) entry which is preliminary data.</text>
</comment>
<dbReference type="Pfam" id="PF03372">
    <property type="entry name" value="Exo_endo_phos"/>
    <property type="match status" value="1"/>
</dbReference>
<feature type="site" description="Important for catalytic activity" evidence="7">
    <location>
        <position position="228"/>
    </location>
</feature>
<dbReference type="GO" id="GO:0006281">
    <property type="term" value="P:DNA repair"/>
    <property type="evidence" value="ECO:0007669"/>
    <property type="project" value="InterPro"/>
</dbReference>
<evidence type="ECO:0000256" key="5">
    <source>
        <dbReference type="PIRSR" id="PIRSR604808-1"/>
    </source>
</evidence>
<dbReference type="EMBL" id="NAEP01000008">
    <property type="protein sequence ID" value="PDQ36542.1"/>
    <property type="molecule type" value="Genomic_DNA"/>
</dbReference>
<dbReference type="GO" id="GO:0046872">
    <property type="term" value="F:metal ion binding"/>
    <property type="evidence" value="ECO:0007669"/>
    <property type="project" value="UniProtKB-KW"/>
</dbReference>
<accession>A0A2A6FUK0</accession>
<feature type="domain" description="Endonuclease/exonuclease/phosphatase" evidence="8">
    <location>
        <begin position="4"/>
        <end position="258"/>
    </location>
</feature>
<dbReference type="InterPro" id="IPR036691">
    <property type="entry name" value="Endo/exonu/phosph_ase_sf"/>
</dbReference>
<proteinExistence type="inferred from homology"/>
<protein>
    <submittedName>
        <fullName evidence="9">Exodeoxyribonuclease III</fullName>
    </submittedName>
</protein>
<evidence type="ECO:0000313" key="9">
    <source>
        <dbReference type="EMBL" id="PDQ36542.1"/>
    </source>
</evidence>
<evidence type="ECO:0000256" key="7">
    <source>
        <dbReference type="PIRSR" id="PIRSR604808-3"/>
    </source>
</evidence>
<organism evidence="9 10">
    <name type="scientific">Candidatus Lumbricidiphila eiseniae</name>
    <dbReference type="NCBI Taxonomy" id="1969409"/>
    <lineage>
        <taxon>Bacteria</taxon>
        <taxon>Bacillati</taxon>
        <taxon>Actinomycetota</taxon>
        <taxon>Actinomycetes</taxon>
        <taxon>Micrococcales</taxon>
        <taxon>Microbacteriaceae</taxon>
        <taxon>Candidatus Lumbricidiphila</taxon>
    </lineage>
</organism>
<dbReference type="PROSITE" id="PS51435">
    <property type="entry name" value="AP_NUCLEASE_F1_4"/>
    <property type="match status" value="1"/>
</dbReference>
<feature type="site" description="Transition state stabilizer" evidence="7">
    <location>
        <position position="160"/>
    </location>
</feature>
<keyword evidence="4 6" id="KW-0460">Magnesium</keyword>
<feature type="binding site" evidence="6">
    <location>
        <position position="258"/>
    </location>
    <ligand>
        <name>Mg(2+)</name>
        <dbReference type="ChEBI" id="CHEBI:18420"/>
        <label>1</label>
    </ligand>
</feature>
<keyword evidence="6" id="KW-0464">Manganese</keyword>
<dbReference type="GO" id="GO:0008311">
    <property type="term" value="F:double-stranded DNA 3'-5' DNA exonuclease activity"/>
    <property type="evidence" value="ECO:0007669"/>
    <property type="project" value="InterPro"/>
</dbReference>
<evidence type="ECO:0000256" key="6">
    <source>
        <dbReference type="PIRSR" id="PIRSR604808-2"/>
    </source>
</evidence>
<evidence type="ECO:0000256" key="2">
    <source>
        <dbReference type="ARBA" id="ARBA00022723"/>
    </source>
</evidence>
<feature type="binding site" evidence="6">
    <location>
        <position position="158"/>
    </location>
    <ligand>
        <name>Mg(2+)</name>
        <dbReference type="ChEBI" id="CHEBI:18420"/>
        <label>1</label>
    </ligand>
</feature>
<gene>
    <name evidence="9" type="ORF">B5766_00255</name>
</gene>
<keyword evidence="3" id="KW-0378">Hydrolase</keyword>
<comment type="cofactor">
    <cofactor evidence="6">
        <name>Mg(2+)</name>
        <dbReference type="ChEBI" id="CHEBI:18420"/>
    </cofactor>
    <cofactor evidence="6">
        <name>Mn(2+)</name>
        <dbReference type="ChEBI" id="CHEBI:29035"/>
    </cofactor>
    <text evidence="6">Probably binds two magnesium or manganese ions per subunit.</text>
</comment>
<reference evidence="10" key="1">
    <citation type="submission" date="2017-03" db="EMBL/GenBank/DDBJ databases">
        <authorList>
            <person name="Lund M.B."/>
        </authorList>
    </citation>
    <scope>NUCLEOTIDE SEQUENCE [LARGE SCALE GENOMIC DNA]</scope>
</reference>